<keyword evidence="3" id="KW-0238">DNA-binding</keyword>
<keyword evidence="2" id="KW-0805">Transcription regulation</keyword>
<comment type="similarity">
    <text evidence="1">Belongs to the LysR transcriptional regulatory family.</text>
</comment>
<dbReference type="GO" id="GO:0006355">
    <property type="term" value="P:regulation of DNA-templated transcription"/>
    <property type="evidence" value="ECO:0007669"/>
    <property type="project" value="TreeGrafter"/>
</dbReference>
<dbReference type="SUPFAM" id="SSF53850">
    <property type="entry name" value="Periplasmic binding protein-like II"/>
    <property type="match status" value="1"/>
</dbReference>
<evidence type="ECO:0000256" key="1">
    <source>
        <dbReference type="ARBA" id="ARBA00009437"/>
    </source>
</evidence>
<dbReference type="SUPFAM" id="SSF46785">
    <property type="entry name" value="Winged helix' DNA-binding domain"/>
    <property type="match status" value="1"/>
</dbReference>
<dbReference type="KEGG" id="spol:FH971_02995"/>
<dbReference type="AlphaFoldDB" id="A0A4Y5YB79"/>
<proteinExistence type="inferred from homology"/>
<dbReference type="InterPro" id="IPR050389">
    <property type="entry name" value="LysR-type_TF"/>
</dbReference>
<dbReference type="GO" id="GO:0003677">
    <property type="term" value="F:DNA binding"/>
    <property type="evidence" value="ECO:0007669"/>
    <property type="project" value="UniProtKB-KW"/>
</dbReference>
<dbReference type="PANTHER" id="PTHR30118:SF11">
    <property type="entry name" value="HTH-TYPE TRANSCRIPTIONAL REGULATOR YIDZ"/>
    <property type="match status" value="1"/>
</dbReference>
<keyword evidence="6" id="KW-1185">Reference proteome</keyword>
<dbReference type="Gene3D" id="3.40.190.10">
    <property type="entry name" value="Periplasmic binding protein-like II"/>
    <property type="match status" value="2"/>
</dbReference>
<dbReference type="InterPro" id="IPR036390">
    <property type="entry name" value="WH_DNA-bd_sf"/>
</dbReference>
<dbReference type="Proteomes" id="UP000319809">
    <property type="component" value="Chromosome"/>
</dbReference>
<reference evidence="5 6" key="1">
    <citation type="submission" date="2019-06" db="EMBL/GenBank/DDBJ databases">
        <title>The genome of Shewanella sp. SM1901.</title>
        <authorList>
            <person name="Cha Q."/>
        </authorList>
    </citation>
    <scope>NUCLEOTIDE SEQUENCE [LARGE SCALE GENOMIC DNA]</scope>
    <source>
        <strain evidence="5 6">SM1901</strain>
    </source>
</reference>
<evidence type="ECO:0000256" key="4">
    <source>
        <dbReference type="ARBA" id="ARBA00023163"/>
    </source>
</evidence>
<gene>
    <name evidence="5" type="ORF">FH971_02995</name>
</gene>
<evidence type="ECO:0000313" key="6">
    <source>
        <dbReference type="Proteomes" id="UP000319809"/>
    </source>
</evidence>
<organism evidence="5 6">
    <name type="scientific">Shewanella polaris</name>
    <dbReference type="NCBI Taxonomy" id="2588449"/>
    <lineage>
        <taxon>Bacteria</taxon>
        <taxon>Pseudomonadati</taxon>
        <taxon>Pseudomonadota</taxon>
        <taxon>Gammaproteobacteria</taxon>
        <taxon>Alteromonadales</taxon>
        <taxon>Shewanellaceae</taxon>
        <taxon>Shewanella</taxon>
    </lineage>
</organism>
<protein>
    <submittedName>
        <fullName evidence="5">LysR family transcriptional regulator</fullName>
    </submittedName>
</protein>
<dbReference type="EMBL" id="CP041036">
    <property type="protein sequence ID" value="QDE30031.1"/>
    <property type="molecule type" value="Genomic_DNA"/>
</dbReference>
<keyword evidence="4" id="KW-0804">Transcription</keyword>
<dbReference type="PANTHER" id="PTHR30118">
    <property type="entry name" value="HTH-TYPE TRANSCRIPTIONAL REGULATOR LEUO-RELATED"/>
    <property type="match status" value="1"/>
</dbReference>
<dbReference type="Gene3D" id="1.10.10.10">
    <property type="entry name" value="Winged helix-like DNA-binding domain superfamily/Winged helix DNA-binding domain"/>
    <property type="match status" value="1"/>
</dbReference>
<dbReference type="InterPro" id="IPR036388">
    <property type="entry name" value="WH-like_DNA-bd_sf"/>
</dbReference>
<evidence type="ECO:0000256" key="3">
    <source>
        <dbReference type="ARBA" id="ARBA00023125"/>
    </source>
</evidence>
<evidence type="ECO:0000256" key="2">
    <source>
        <dbReference type="ARBA" id="ARBA00023015"/>
    </source>
</evidence>
<dbReference type="RefSeq" id="WP_140233299.1">
    <property type="nucleotide sequence ID" value="NZ_CP041036.1"/>
</dbReference>
<evidence type="ECO:0000313" key="5">
    <source>
        <dbReference type="EMBL" id="QDE30031.1"/>
    </source>
</evidence>
<accession>A0A4Y5YB79</accession>
<name>A0A4Y5YB79_9GAMM</name>
<sequence length="320" mass="36490">MMKKIDLDKLDLLTLSILVSLYENKSATHVSRILDVPASKISRCLHSARLLFGDELFIRRKYGLVPNDYAGRIYPIAKEIVDCAKNFNRMNSAELSHSRYFELVMPGMIAHAYPRALMNAIKEQNKDIHINVNNWDKHALESVSNDPNNIVVCGCKSPEEIHCFDQKLQVEVLAKMGPQYLLCCKNHPLLKQEITLESIAEYPYINTLMGAQAPIINPFQEYCQIKNLPLETEMTITNVSSLFDYLSDCQSLALTPYKAVYDMIDEESGLHACQLSEFEVNRLFDVVEPLKLVLVTHPNAVNEDATWLKQQIRELTSELI</sequence>